<dbReference type="EMBL" id="BAABRO010000002">
    <property type="protein sequence ID" value="GAA5505682.1"/>
    <property type="molecule type" value="Genomic_DNA"/>
</dbReference>
<dbReference type="RefSeq" id="WP_345682693.1">
    <property type="nucleotide sequence ID" value="NZ_BAABRO010000002.1"/>
</dbReference>
<reference evidence="2 3" key="1">
    <citation type="submission" date="2024-02" db="EMBL/GenBank/DDBJ databases">
        <title>Rhodopirellula caenicola NBRC 110016.</title>
        <authorList>
            <person name="Ichikawa N."/>
            <person name="Katano-Makiyama Y."/>
            <person name="Hidaka K."/>
        </authorList>
    </citation>
    <scope>NUCLEOTIDE SEQUENCE [LARGE SCALE GENOMIC DNA]</scope>
    <source>
        <strain evidence="2 3">NBRC 110016</strain>
    </source>
</reference>
<organism evidence="2 3">
    <name type="scientific">Novipirellula caenicola</name>
    <dbReference type="NCBI Taxonomy" id="1536901"/>
    <lineage>
        <taxon>Bacteria</taxon>
        <taxon>Pseudomonadati</taxon>
        <taxon>Planctomycetota</taxon>
        <taxon>Planctomycetia</taxon>
        <taxon>Pirellulales</taxon>
        <taxon>Pirellulaceae</taxon>
        <taxon>Novipirellula</taxon>
    </lineage>
</organism>
<feature type="region of interest" description="Disordered" evidence="1">
    <location>
        <begin position="406"/>
        <end position="425"/>
    </location>
</feature>
<evidence type="ECO:0008006" key="4">
    <source>
        <dbReference type="Google" id="ProtNLM"/>
    </source>
</evidence>
<name>A0ABP9VKI4_9BACT</name>
<evidence type="ECO:0000313" key="3">
    <source>
        <dbReference type="Proteomes" id="UP001416858"/>
    </source>
</evidence>
<dbReference type="Proteomes" id="UP001416858">
    <property type="component" value="Unassembled WGS sequence"/>
</dbReference>
<feature type="compositionally biased region" description="Low complexity" evidence="1">
    <location>
        <begin position="348"/>
        <end position="378"/>
    </location>
</feature>
<accession>A0ABP9VKI4</accession>
<feature type="region of interest" description="Disordered" evidence="1">
    <location>
        <begin position="323"/>
        <end position="388"/>
    </location>
</feature>
<evidence type="ECO:0000256" key="1">
    <source>
        <dbReference type="SAM" id="MobiDB-lite"/>
    </source>
</evidence>
<evidence type="ECO:0000313" key="2">
    <source>
        <dbReference type="EMBL" id="GAA5505682.1"/>
    </source>
</evidence>
<gene>
    <name evidence="2" type="ORF">Rcae01_01128</name>
</gene>
<protein>
    <recommendedName>
        <fullName evidence="4">Stigma-specific protein, Stig1</fullName>
    </recommendedName>
</protein>
<comment type="caution">
    <text evidence="2">The sequence shown here is derived from an EMBL/GenBank/DDBJ whole genome shotgun (WGS) entry which is preliminary data.</text>
</comment>
<proteinExistence type="predicted"/>
<keyword evidence="3" id="KW-1185">Reference proteome</keyword>
<sequence length="425" mass="44695">MSKFVFEFRPVNSVGPNHLGRWRSQPKSTLVAIWVSAVLLGGGSVSAEVPGSMKQGSHKHSSLQQLGRIVGAGWGDGYHACKCSDASMCADMPPRPYCEGNCGHGNCDACGTNRSSDIVQCDSGCALPKPAGFLPHGILGNVNETGVALKAGTLPACRSVPCNDLRCKSPTCKLKLQGNVNETGLALKATGTARYSKPLFNVSLPRPHFRTPIFRQLAPQPACDTTCDVNVGPAYPFPAYHNDSGDSIESTESDAVTDSPLAEFPADAVMNPSHANPEFVSTVESLATSVVEPEKKVAVSVLAAPQINSEPVAEVRHPVRIAQGKVKPRSSEMSVPAERSLPTVPAETSAKTPAKPSPSSTVAKPSTATAATKPAPVSMPKKSRIAISDPLPTNVYVNHFVETDAEVAAQPEPATNAPKRLPVVR</sequence>